<evidence type="ECO:0000313" key="3">
    <source>
        <dbReference type="Proteomes" id="UP000201613"/>
    </source>
</evidence>
<evidence type="ECO:0000313" key="2">
    <source>
        <dbReference type="EMBL" id="SMY07793.1"/>
    </source>
</evidence>
<organism evidence="2 3">
    <name type="scientific">Flavimaricola marinus</name>
    <dbReference type="NCBI Taxonomy" id="1819565"/>
    <lineage>
        <taxon>Bacteria</taxon>
        <taxon>Pseudomonadati</taxon>
        <taxon>Pseudomonadota</taxon>
        <taxon>Alphaproteobacteria</taxon>
        <taxon>Rhodobacterales</taxon>
        <taxon>Paracoccaceae</taxon>
        <taxon>Flavimaricola</taxon>
    </lineage>
</organism>
<proteinExistence type="predicted"/>
<dbReference type="SUPFAM" id="SSF54909">
    <property type="entry name" value="Dimeric alpha+beta barrel"/>
    <property type="match status" value="1"/>
</dbReference>
<dbReference type="InterPro" id="IPR011008">
    <property type="entry name" value="Dimeric_a/b-barrel"/>
</dbReference>
<protein>
    <recommendedName>
        <fullName evidence="1">DUF3291 domain-containing protein</fullName>
    </recommendedName>
</protein>
<dbReference type="RefSeq" id="WP_168770517.1">
    <property type="nucleotide sequence ID" value="NZ_FXZK01000003.1"/>
</dbReference>
<dbReference type="EMBL" id="FXZK01000003">
    <property type="protein sequence ID" value="SMY07793.1"/>
    <property type="molecule type" value="Genomic_DNA"/>
</dbReference>
<reference evidence="2 3" key="1">
    <citation type="submission" date="2017-05" db="EMBL/GenBank/DDBJ databases">
        <authorList>
            <person name="Song R."/>
            <person name="Chenine A.L."/>
            <person name="Ruprecht R.M."/>
        </authorList>
    </citation>
    <scope>NUCLEOTIDE SEQUENCE [LARGE SCALE GENOMIC DNA]</scope>
    <source>
        <strain evidence="2 3">CECT 8899</strain>
    </source>
</reference>
<evidence type="ECO:0000259" key="1">
    <source>
        <dbReference type="Pfam" id="PF11695"/>
    </source>
</evidence>
<dbReference type="Pfam" id="PF11695">
    <property type="entry name" value="DUF3291"/>
    <property type="match status" value="1"/>
</dbReference>
<gene>
    <name evidence="2" type="ORF">LOM8899_01933</name>
</gene>
<accession>A0A238LE20</accession>
<dbReference type="InterPro" id="IPR021708">
    <property type="entry name" value="DUF3291"/>
</dbReference>
<keyword evidence="3" id="KW-1185">Reference proteome</keyword>
<feature type="domain" description="DUF3291" evidence="1">
    <location>
        <begin position="9"/>
        <end position="147"/>
    </location>
</feature>
<sequence>MQHPVGHHLAVLNFGTLRYDWDDPRVAPFREALETVNAIGRRSPGFVWMLDESQMDAAQTDAAGPFGDNPRTASTLSVWTDAASLMAFVHKTLHAKILARGAEWFEPDDRSHVVLWFVPEGHRPTVQEGMDRFRLWQRRGDCPEAFHPAFLSRA</sequence>
<dbReference type="AlphaFoldDB" id="A0A238LE20"/>
<dbReference type="Proteomes" id="UP000201613">
    <property type="component" value="Unassembled WGS sequence"/>
</dbReference>
<name>A0A238LE20_9RHOB</name>